<feature type="transmembrane region" description="Helical" evidence="5">
    <location>
        <begin position="172"/>
        <end position="199"/>
    </location>
</feature>
<dbReference type="Proteomes" id="UP000694390">
    <property type="component" value="Unassembled WGS sequence"/>
</dbReference>
<dbReference type="GO" id="GO:0010008">
    <property type="term" value="C:endosome membrane"/>
    <property type="evidence" value="ECO:0007669"/>
    <property type="project" value="Ensembl"/>
</dbReference>
<feature type="transmembrane region" description="Helical" evidence="5">
    <location>
        <begin position="327"/>
        <end position="354"/>
    </location>
</feature>
<reference evidence="7" key="1">
    <citation type="submission" date="2025-08" db="UniProtKB">
        <authorList>
            <consortium name="Ensembl"/>
        </authorList>
    </citation>
    <scope>IDENTIFICATION</scope>
</reference>
<keyword evidence="2 5" id="KW-0812">Transmembrane</keyword>
<evidence type="ECO:0000256" key="4">
    <source>
        <dbReference type="ARBA" id="ARBA00023136"/>
    </source>
</evidence>
<dbReference type="GO" id="GO:0010628">
    <property type="term" value="P:positive regulation of gene expression"/>
    <property type="evidence" value="ECO:0007669"/>
    <property type="project" value="Ensembl"/>
</dbReference>
<dbReference type="GO" id="GO:0005452">
    <property type="term" value="F:solute:inorganic anion antiporter activity"/>
    <property type="evidence" value="ECO:0007669"/>
    <property type="project" value="Ensembl"/>
</dbReference>
<evidence type="ECO:0000256" key="1">
    <source>
        <dbReference type="ARBA" id="ARBA00004141"/>
    </source>
</evidence>
<feature type="transmembrane region" description="Helical" evidence="5">
    <location>
        <begin position="290"/>
        <end position="307"/>
    </location>
</feature>
<comment type="subcellular location">
    <subcellularLocation>
        <location evidence="1">Membrane</location>
        <topology evidence="1">Multi-pass membrane protein</topology>
    </subcellularLocation>
</comment>
<name>A0A8C4VKQ8_9SAUR</name>
<dbReference type="GO" id="GO:0000139">
    <property type="term" value="C:Golgi membrane"/>
    <property type="evidence" value="ECO:0007669"/>
    <property type="project" value="Ensembl"/>
</dbReference>
<feature type="transmembrane region" description="Helical" evidence="5">
    <location>
        <begin position="219"/>
        <end position="242"/>
    </location>
</feature>
<dbReference type="SUPFAM" id="SSF52091">
    <property type="entry name" value="SpoIIaa-like"/>
    <property type="match status" value="1"/>
</dbReference>
<dbReference type="GO" id="GO:0009986">
    <property type="term" value="C:cell surface"/>
    <property type="evidence" value="ECO:0007669"/>
    <property type="project" value="Ensembl"/>
</dbReference>
<organism evidence="7 8">
    <name type="scientific">Gopherus evgoodei</name>
    <name type="common">Goodes thornscrub tortoise</name>
    <dbReference type="NCBI Taxonomy" id="1825980"/>
    <lineage>
        <taxon>Eukaryota</taxon>
        <taxon>Metazoa</taxon>
        <taxon>Chordata</taxon>
        <taxon>Craniata</taxon>
        <taxon>Vertebrata</taxon>
        <taxon>Euteleostomi</taxon>
        <taxon>Archelosauria</taxon>
        <taxon>Testudinata</taxon>
        <taxon>Testudines</taxon>
        <taxon>Cryptodira</taxon>
        <taxon>Durocryptodira</taxon>
        <taxon>Testudinoidea</taxon>
        <taxon>Testudinidae</taxon>
        <taxon>Gopherus</taxon>
    </lineage>
</organism>
<dbReference type="Gene3D" id="3.30.750.24">
    <property type="entry name" value="STAS domain"/>
    <property type="match status" value="1"/>
</dbReference>
<accession>A0A8C4VKQ8</accession>
<proteinExistence type="predicted"/>
<evidence type="ECO:0000256" key="5">
    <source>
        <dbReference type="SAM" id="Phobius"/>
    </source>
</evidence>
<reference evidence="7" key="2">
    <citation type="submission" date="2025-09" db="UniProtKB">
        <authorList>
            <consortium name="Ensembl"/>
        </authorList>
    </citation>
    <scope>IDENTIFICATION</scope>
</reference>
<dbReference type="Pfam" id="PF00916">
    <property type="entry name" value="Sulfate_transp"/>
    <property type="match status" value="2"/>
</dbReference>
<dbReference type="GO" id="GO:0005789">
    <property type="term" value="C:endoplasmic reticulum membrane"/>
    <property type="evidence" value="ECO:0007669"/>
    <property type="project" value="Ensembl"/>
</dbReference>
<dbReference type="GO" id="GO:0051117">
    <property type="term" value="F:ATPase binding"/>
    <property type="evidence" value="ECO:0007669"/>
    <property type="project" value="Ensembl"/>
</dbReference>
<feature type="transmembrane region" description="Helical" evidence="5">
    <location>
        <begin position="421"/>
        <end position="452"/>
    </location>
</feature>
<gene>
    <name evidence="7" type="primary">SLC26A9</name>
</gene>
<dbReference type="PANTHER" id="PTHR11814">
    <property type="entry name" value="SULFATE TRANSPORTER"/>
    <property type="match status" value="1"/>
</dbReference>
<dbReference type="Pfam" id="PF01740">
    <property type="entry name" value="STAS"/>
    <property type="match status" value="1"/>
</dbReference>
<dbReference type="InterPro" id="IPR001902">
    <property type="entry name" value="SLC26A/SulP_fam"/>
</dbReference>
<dbReference type="CDD" id="cd07042">
    <property type="entry name" value="STAS_SulP_like_sulfate_transporter"/>
    <property type="match status" value="1"/>
</dbReference>
<dbReference type="Ensembl" id="ENSGEVT00005003487.1">
    <property type="protein sequence ID" value="ENSGEVP00005003335.1"/>
    <property type="gene ID" value="ENSGEVG00005002435.1"/>
</dbReference>
<evidence type="ECO:0000259" key="6">
    <source>
        <dbReference type="PROSITE" id="PS50801"/>
    </source>
</evidence>
<feature type="transmembrane region" description="Helical" evidence="5">
    <location>
        <begin position="108"/>
        <end position="135"/>
    </location>
</feature>
<feature type="transmembrane region" description="Helical" evidence="5">
    <location>
        <begin position="366"/>
        <end position="383"/>
    </location>
</feature>
<protein>
    <submittedName>
        <fullName evidence="7">Solute carrier family 26 member 9</fullName>
    </submittedName>
</protein>
<dbReference type="InterPro" id="IPR036513">
    <property type="entry name" value="STAS_dom_sf"/>
</dbReference>
<dbReference type="PROSITE" id="PS50801">
    <property type="entry name" value="STAS"/>
    <property type="match status" value="1"/>
</dbReference>
<dbReference type="GeneTree" id="ENSGT01150000286960"/>
<evidence type="ECO:0000256" key="2">
    <source>
        <dbReference type="ARBA" id="ARBA00022692"/>
    </source>
</evidence>
<dbReference type="InterPro" id="IPR002645">
    <property type="entry name" value="STAS_dom"/>
</dbReference>
<keyword evidence="3 5" id="KW-1133">Transmembrane helix</keyword>
<feature type="transmembrane region" description="Helical" evidence="5">
    <location>
        <begin position="75"/>
        <end position="96"/>
    </location>
</feature>
<keyword evidence="4 5" id="KW-0472">Membrane</keyword>
<dbReference type="AlphaFoldDB" id="A0A8C4VKQ8"/>
<evidence type="ECO:0000313" key="8">
    <source>
        <dbReference type="Proteomes" id="UP000694390"/>
    </source>
</evidence>
<evidence type="ECO:0000256" key="3">
    <source>
        <dbReference type="ARBA" id="ARBA00022989"/>
    </source>
</evidence>
<dbReference type="InterPro" id="IPR011547">
    <property type="entry name" value="SLC26A/SulP_dom"/>
</dbReference>
<sequence length="733" mass="80464">MNQARPRYVVDRAAYSVNFFDEEFEKKKRSYPLGEKVKNLFRCSSSRFKVIIYSLFPILVWLPKYKFKEYLVPDVLGGISAGTIQVPQGMAFALLASLPPVNGLYSSFFPLIPYFILGGVHQMVPGTFAVISIIVGSVCHDLAPESDFQYFNHTTNEININNTAMEAARLEISATLACLTAIIQICLGFVQFGFVAIYLSESFIRGFMTAAGLQILISVLKYVFGLTIPAYTGPLAIVYTFIDICKNLPKTNVASLIFALITLSSSLSPLFFGCSFPVPTLPLVSKWKDMIGTAFSLAIVGYVINLAMGRTLGTKHGYDVDPNQEMLALGCSNFFGSFFKIHVICCALSVTLAVDGAGGKSQMASFFVALVVMITMLALGIYLDPLPKAVLGALIAVNLKNSLKQLADPFYLWKKSKLDCLVWVVSFLSAFFLGLPFGVAVGVGFSVLVVVFHTQFRNGSALGQVISTDIYKNPKTYKKVREIDGIKIVTYCSPLYFANSEIFREKVIAKTGVDPGKVYLARKKYVKHQEKKAASQKTTKLQKLFFGNKKTLSVQELQKDFESTSPTDTNNNQMTANGTSISYITFHPPANSAGQVNTSSEQGSISTPPYIRFHTIILDMSGVCFVDLMGTKALGKLCSSYQKIGIKVFLANVHAQVYHDISTGGVFEEGGLDPSHIFLTIHDAVLFALANTRGVFRPPGLEEVHLGLSTRLQNLHAATLSTLIRWCASMYRG</sequence>
<dbReference type="GO" id="GO:0016324">
    <property type="term" value="C:apical plasma membrane"/>
    <property type="evidence" value="ECO:0007669"/>
    <property type="project" value="Ensembl"/>
</dbReference>
<evidence type="ECO:0000313" key="7">
    <source>
        <dbReference type="Ensembl" id="ENSGEVP00005003335.1"/>
    </source>
</evidence>
<keyword evidence="8" id="KW-1185">Reference proteome</keyword>
<feature type="domain" description="STAS" evidence="6">
    <location>
        <begin position="476"/>
        <end position="688"/>
    </location>
</feature>
<dbReference type="GO" id="GO:0005254">
    <property type="term" value="F:chloride channel activity"/>
    <property type="evidence" value="ECO:0007669"/>
    <property type="project" value="Ensembl"/>
</dbReference>
<dbReference type="OrthoDB" id="288203at2759"/>
<feature type="transmembrane region" description="Helical" evidence="5">
    <location>
        <begin position="254"/>
        <end position="278"/>
    </location>
</feature>